<dbReference type="CDD" id="cd16393">
    <property type="entry name" value="SPO0J_N"/>
    <property type="match status" value="1"/>
</dbReference>
<dbReference type="Gene3D" id="3.90.1530.30">
    <property type="match status" value="1"/>
</dbReference>
<evidence type="ECO:0000313" key="7">
    <source>
        <dbReference type="Proteomes" id="UP000231602"/>
    </source>
</evidence>
<evidence type="ECO:0000256" key="2">
    <source>
        <dbReference type="ARBA" id="ARBA00022829"/>
    </source>
</evidence>
<keyword evidence="3" id="KW-0238">DNA-binding</keyword>
<keyword evidence="2" id="KW-0159">Chromosome partition</keyword>
<dbReference type="Proteomes" id="UP000231602">
    <property type="component" value="Unassembled WGS sequence"/>
</dbReference>
<protein>
    <submittedName>
        <fullName evidence="6">Stage 0 sporulation protein J</fullName>
    </submittedName>
</protein>
<organism evidence="6 7">
    <name type="scientific">Candidatus Wolfebacteria bacterium CG10_big_fil_rev_8_21_14_0_10_31_9</name>
    <dbReference type="NCBI Taxonomy" id="1975070"/>
    <lineage>
        <taxon>Bacteria</taxon>
        <taxon>Candidatus Wolfeibacteriota</taxon>
    </lineage>
</organism>
<evidence type="ECO:0000256" key="3">
    <source>
        <dbReference type="ARBA" id="ARBA00023125"/>
    </source>
</evidence>
<reference evidence="6 7" key="1">
    <citation type="submission" date="2017-09" db="EMBL/GenBank/DDBJ databases">
        <title>Depth-based differentiation of microbial function through sediment-hosted aquifers and enrichment of novel symbionts in the deep terrestrial subsurface.</title>
        <authorList>
            <person name="Probst A.J."/>
            <person name="Ladd B."/>
            <person name="Jarett J.K."/>
            <person name="Geller-Mcgrath D.E."/>
            <person name="Sieber C.M."/>
            <person name="Emerson J.B."/>
            <person name="Anantharaman K."/>
            <person name="Thomas B.C."/>
            <person name="Malmstrom R."/>
            <person name="Stieglmeier M."/>
            <person name="Klingl A."/>
            <person name="Woyke T."/>
            <person name="Ryan C.M."/>
            <person name="Banfield J.F."/>
        </authorList>
    </citation>
    <scope>NUCLEOTIDE SEQUENCE [LARGE SCALE GENOMIC DNA]</scope>
    <source>
        <strain evidence="6">CG10_big_fil_rev_8_21_14_0_10_31_9</strain>
    </source>
</reference>
<feature type="domain" description="ParB-like N-terminal" evidence="5">
    <location>
        <begin position="97"/>
        <end position="195"/>
    </location>
</feature>
<dbReference type="Pfam" id="PF23552">
    <property type="entry name" value="ParB_C"/>
    <property type="match status" value="1"/>
</dbReference>
<dbReference type="InterPro" id="IPR050336">
    <property type="entry name" value="Chromosome_partition/occlusion"/>
</dbReference>
<gene>
    <name evidence="6" type="ORF">COV23_02525</name>
</gene>
<dbReference type="InterPro" id="IPR036086">
    <property type="entry name" value="ParB/Sulfiredoxin_sf"/>
</dbReference>
<dbReference type="SMART" id="SM00470">
    <property type="entry name" value="ParB"/>
    <property type="match status" value="1"/>
</dbReference>
<dbReference type="Pfam" id="PF17762">
    <property type="entry name" value="HTH_ParB"/>
    <property type="match status" value="1"/>
</dbReference>
<comment type="similarity">
    <text evidence="1">Belongs to the ParB family.</text>
</comment>
<feature type="compositionally biased region" description="Low complexity" evidence="4">
    <location>
        <begin position="48"/>
        <end position="65"/>
    </location>
</feature>
<dbReference type="GO" id="GO:0003677">
    <property type="term" value="F:DNA binding"/>
    <property type="evidence" value="ECO:0007669"/>
    <property type="project" value="UniProtKB-KW"/>
</dbReference>
<dbReference type="Gene3D" id="1.10.10.2830">
    <property type="match status" value="1"/>
</dbReference>
<name>A0A2H0RBN0_9BACT</name>
<evidence type="ECO:0000259" key="5">
    <source>
        <dbReference type="SMART" id="SM00470"/>
    </source>
</evidence>
<dbReference type="InterPro" id="IPR003115">
    <property type="entry name" value="ParB_N"/>
</dbReference>
<accession>A0A2H0RBN0</accession>
<dbReference type="GO" id="GO:0005694">
    <property type="term" value="C:chromosome"/>
    <property type="evidence" value="ECO:0007669"/>
    <property type="project" value="TreeGrafter"/>
</dbReference>
<dbReference type="InterPro" id="IPR041468">
    <property type="entry name" value="HTH_ParB/Spo0J"/>
</dbReference>
<feature type="compositionally biased region" description="Polar residues" evidence="4">
    <location>
        <begin position="22"/>
        <end position="39"/>
    </location>
</feature>
<comment type="caution">
    <text evidence="6">The sequence shown here is derived from an EMBL/GenBank/DDBJ whole genome shotgun (WGS) entry which is preliminary data.</text>
</comment>
<proteinExistence type="inferred from homology"/>
<sequence>MIGQGLNSLIPPKKTTEESLYAQDTQKTSNGNSFNSIPQKTDESKSVNSPIAQNINPNPISQNNPKFENTTPGNRDFDLHSQPIRQYKKTFINDAIFHIEVEKIKPNPYQPRKNFNEESLRELASSIGEFGILQPLVVSKIEKDTEMGTDVEYQLIAGERRLQASKLIGMERVPVIIRTVSQKVEQLELAIIENIQRANLDVIETARAYARLSDEFSLTQREIAQRVSKSRETVANTLRLLGLPQDIQEAVSKGQISESQGRLLLSITNPVIQNQMFKDLLANSYTVRELRHKIEKNESHKTHKSIEQKAKEYEMKDLELKLKEALGAEVKIQRHGETGKIVISFYSSEEIYGIINKIHIEKK</sequence>
<evidence type="ECO:0000313" key="6">
    <source>
        <dbReference type="EMBL" id="PIR43951.1"/>
    </source>
</evidence>
<dbReference type="FunFam" id="3.90.1530.30:FF:000001">
    <property type="entry name" value="Chromosome partitioning protein ParB"/>
    <property type="match status" value="1"/>
</dbReference>
<dbReference type="PANTHER" id="PTHR33375">
    <property type="entry name" value="CHROMOSOME-PARTITIONING PROTEIN PARB-RELATED"/>
    <property type="match status" value="1"/>
</dbReference>
<dbReference type="NCBIfam" id="TIGR00180">
    <property type="entry name" value="parB_part"/>
    <property type="match status" value="1"/>
</dbReference>
<dbReference type="InterPro" id="IPR057240">
    <property type="entry name" value="ParB_dimer_C"/>
</dbReference>
<dbReference type="FunFam" id="1.10.10.2830:FF:000001">
    <property type="entry name" value="Chromosome partitioning protein ParB"/>
    <property type="match status" value="1"/>
</dbReference>
<evidence type="ECO:0000256" key="1">
    <source>
        <dbReference type="ARBA" id="ARBA00006295"/>
    </source>
</evidence>
<dbReference type="InterPro" id="IPR004437">
    <property type="entry name" value="ParB/RepB/Spo0J"/>
</dbReference>
<dbReference type="Pfam" id="PF02195">
    <property type="entry name" value="ParB_N"/>
    <property type="match status" value="1"/>
</dbReference>
<dbReference type="EMBL" id="PCXV01000043">
    <property type="protein sequence ID" value="PIR43951.1"/>
    <property type="molecule type" value="Genomic_DNA"/>
</dbReference>
<dbReference type="AlphaFoldDB" id="A0A2H0RBN0"/>
<dbReference type="GO" id="GO:0007059">
    <property type="term" value="P:chromosome segregation"/>
    <property type="evidence" value="ECO:0007669"/>
    <property type="project" value="UniProtKB-KW"/>
</dbReference>
<evidence type="ECO:0000256" key="4">
    <source>
        <dbReference type="SAM" id="MobiDB-lite"/>
    </source>
</evidence>
<feature type="region of interest" description="Disordered" evidence="4">
    <location>
        <begin position="1"/>
        <end position="75"/>
    </location>
</feature>
<dbReference type="SUPFAM" id="SSF110849">
    <property type="entry name" value="ParB/Sulfiredoxin"/>
    <property type="match status" value="1"/>
</dbReference>
<dbReference type="PANTHER" id="PTHR33375:SF1">
    <property type="entry name" value="CHROMOSOME-PARTITIONING PROTEIN PARB-RELATED"/>
    <property type="match status" value="1"/>
</dbReference>